<sequence length="337" mass="35722">MIAGACGSDGDDGASSSDSGSAAVATTAAPAAATTAAPAAAVADDSLPGEGVSLSMCRADWASGYIQAEIVRQILQTAGFEVSDPAEIELGPSNAFTAMADGACDFWANSWYPVHYSWFENQLSDGSLVADHVEAVPGLFQDAGVQGFLVTKSWAEDNNVSTIDQINSDEALWSQLDSDGNGKGEILGCPENWTCDDTIENQIAFGNGTTAWDNMEQTKAGYDALYAEMVDRVNNGEPGILYTWTPTAYVTVLIPGENVLWLSVENPLDASNPLGLEGGASHNQGEGFTGFDASMCTQPCQLGWEPADIQVSMRTERLDETPYLRHLFPLIKPSILD</sequence>
<dbReference type="Pfam" id="PF04069">
    <property type="entry name" value="OpuAC"/>
    <property type="match status" value="1"/>
</dbReference>
<proteinExistence type="predicted"/>
<accession>A0A382Q488</accession>
<organism evidence="3">
    <name type="scientific">marine metagenome</name>
    <dbReference type="NCBI Taxonomy" id="408172"/>
    <lineage>
        <taxon>unclassified sequences</taxon>
        <taxon>metagenomes</taxon>
        <taxon>ecological metagenomes</taxon>
    </lineage>
</organism>
<protein>
    <recommendedName>
        <fullName evidence="2">ABC-type glycine betaine transport system substrate-binding domain-containing protein</fullName>
    </recommendedName>
</protein>
<dbReference type="EMBL" id="UINC01111210">
    <property type="protein sequence ID" value="SVC79262.1"/>
    <property type="molecule type" value="Genomic_DNA"/>
</dbReference>
<dbReference type="AlphaFoldDB" id="A0A382Q488"/>
<feature type="non-terminal residue" evidence="3">
    <location>
        <position position="337"/>
    </location>
</feature>
<dbReference type="SUPFAM" id="SSF53850">
    <property type="entry name" value="Periplasmic binding protein-like II"/>
    <property type="match status" value="1"/>
</dbReference>
<dbReference type="GO" id="GO:0022857">
    <property type="term" value="F:transmembrane transporter activity"/>
    <property type="evidence" value="ECO:0007669"/>
    <property type="project" value="InterPro"/>
</dbReference>
<dbReference type="Gene3D" id="3.40.190.10">
    <property type="entry name" value="Periplasmic binding protein-like II"/>
    <property type="match status" value="1"/>
</dbReference>
<gene>
    <name evidence="3" type="ORF">METZ01_LOCUS332116</name>
</gene>
<name>A0A382Q488_9ZZZZ</name>
<feature type="region of interest" description="Disordered" evidence="1">
    <location>
        <begin position="1"/>
        <end position="21"/>
    </location>
</feature>
<evidence type="ECO:0000256" key="1">
    <source>
        <dbReference type="SAM" id="MobiDB-lite"/>
    </source>
</evidence>
<evidence type="ECO:0000259" key="2">
    <source>
        <dbReference type="Pfam" id="PF04069"/>
    </source>
</evidence>
<feature type="domain" description="ABC-type glycine betaine transport system substrate-binding" evidence="2">
    <location>
        <begin position="58"/>
        <end position="252"/>
    </location>
</feature>
<evidence type="ECO:0000313" key="3">
    <source>
        <dbReference type="EMBL" id="SVC79262.1"/>
    </source>
</evidence>
<reference evidence="3" key="1">
    <citation type="submission" date="2018-05" db="EMBL/GenBank/DDBJ databases">
        <authorList>
            <person name="Lanie J.A."/>
            <person name="Ng W.-L."/>
            <person name="Kazmierczak K.M."/>
            <person name="Andrzejewski T.M."/>
            <person name="Davidsen T.M."/>
            <person name="Wayne K.J."/>
            <person name="Tettelin H."/>
            <person name="Glass J.I."/>
            <person name="Rusch D."/>
            <person name="Podicherti R."/>
            <person name="Tsui H.-C.T."/>
            <person name="Winkler M.E."/>
        </authorList>
    </citation>
    <scope>NUCLEOTIDE SEQUENCE</scope>
</reference>
<dbReference type="InterPro" id="IPR007210">
    <property type="entry name" value="ABC_Gly_betaine_transp_sub-bd"/>
</dbReference>
<dbReference type="Gene3D" id="3.40.190.100">
    <property type="entry name" value="Glycine betaine-binding periplasmic protein, domain 2"/>
    <property type="match status" value="1"/>
</dbReference>
<dbReference type="GO" id="GO:0043190">
    <property type="term" value="C:ATP-binding cassette (ABC) transporter complex"/>
    <property type="evidence" value="ECO:0007669"/>
    <property type="project" value="InterPro"/>
</dbReference>